<keyword evidence="1" id="KW-1133">Transmembrane helix</keyword>
<name>A0A8J8XVX2_ORYSJ</name>
<gene>
    <name evidence="2" type="ORF">OsJ_33406</name>
</gene>
<evidence type="ECO:0000256" key="1">
    <source>
        <dbReference type="SAM" id="Phobius"/>
    </source>
</evidence>
<organism evidence="2">
    <name type="scientific">Oryza sativa subsp. japonica</name>
    <name type="common">Rice</name>
    <dbReference type="NCBI Taxonomy" id="39947"/>
    <lineage>
        <taxon>Eukaryota</taxon>
        <taxon>Viridiplantae</taxon>
        <taxon>Streptophyta</taxon>
        <taxon>Embryophyta</taxon>
        <taxon>Tracheophyta</taxon>
        <taxon>Spermatophyta</taxon>
        <taxon>Magnoliopsida</taxon>
        <taxon>Liliopsida</taxon>
        <taxon>Poales</taxon>
        <taxon>Poaceae</taxon>
        <taxon>BOP clade</taxon>
        <taxon>Oryzoideae</taxon>
        <taxon>Oryzeae</taxon>
        <taxon>Oryzinae</taxon>
        <taxon>Oryza</taxon>
        <taxon>Oryza sativa</taxon>
    </lineage>
</organism>
<reference evidence="2" key="1">
    <citation type="journal article" date="2005" name="PLoS Biol.">
        <title>The genomes of Oryza sativa: a history of duplications.</title>
        <authorList>
            <person name="Yu J."/>
            <person name="Wang J."/>
            <person name="Lin W."/>
            <person name="Li S."/>
            <person name="Li H."/>
            <person name="Zhou J."/>
            <person name="Ni P."/>
            <person name="Dong W."/>
            <person name="Hu S."/>
            <person name="Zeng C."/>
            <person name="Zhang J."/>
            <person name="Zhang Y."/>
            <person name="Li R."/>
            <person name="Xu Z."/>
            <person name="Li S."/>
            <person name="Li X."/>
            <person name="Zheng H."/>
            <person name="Cong L."/>
            <person name="Lin L."/>
            <person name="Yin J."/>
            <person name="Geng J."/>
            <person name="Li G."/>
            <person name="Shi J."/>
            <person name="Liu J."/>
            <person name="Lv H."/>
            <person name="Li J."/>
            <person name="Wang J."/>
            <person name="Deng Y."/>
            <person name="Ran L."/>
            <person name="Shi X."/>
            <person name="Wang X."/>
            <person name="Wu Q."/>
            <person name="Li C."/>
            <person name="Ren X."/>
            <person name="Wang J."/>
            <person name="Wang X."/>
            <person name="Li D."/>
            <person name="Liu D."/>
            <person name="Zhang X."/>
            <person name="Ji Z."/>
            <person name="Zhao W."/>
            <person name="Sun Y."/>
            <person name="Zhang Z."/>
            <person name="Bao J."/>
            <person name="Han Y."/>
            <person name="Dong L."/>
            <person name="Ji J."/>
            <person name="Chen P."/>
            <person name="Wu S."/>
            <person name="Liu J."/>
            <person name="Xiao Y."/>
            <person name="Bu D."/>
            <person name="Tan J."/>
            <person name="Yang L."/>
            <person name="Ye C."/>
            <person name="Zhang J."/>
            <person name="Xu J."/>
            <person name="Zhou Y."/>
            <person name="Yu Y."/>
            <person name="Zhang B."/>
            <person name="Zhuang S."/>
            <person name="Wei H."/>
            <person name="Liu B."/>
            <person name="Lei M."/>
            <person name="Yu H."/>
            <person name="Li Y."/>
            <person name="Xu H."/>
            <person name="Wei S."/>
            <person name="He X."/>
            <person name="Fang L."/>
            <person name="Zhang Z."/>
            <person name="Zhang Y."/>
            <person name="Huang X."/>
            <person name="Su Z."/>
            <person name="Tong W."/>
            <person name="Li J."/>
            <person name="Tong Z."/>
            <person name="Li S."/>
            <person name="Ye J."/>
            <person name="Wang L."/>
            <person name="Fang L."/>
            <person name="Lei T."/>
            <person name="Chen C."/>
            <person name="Chen H."/>
            <person name="Xu Z."/>
            <person name="Li H."/>
            <person name="Huang H."/>
            <person name="Zhang F."/>
            <person name="Xu H."/>
            <person name="Li N."/>
            <person name="Zhao C."/>
            <person name="Li S."/>
            <person name="Dong L."/>
            <person name="Huang Y."/>
            <person name="Li L."/>
            <person name="Xi Y."/>
            <person name="Qi Q."/>
            <person name="Li W."/>
            <person name="Zhang B."/>
            <person name="Hu W."/>
            <person name="Zhang Y."/>
            <person name="Tian X."/>
            <person name="Jiao Y."/>
            <person name="Liang X."/>
            <person name="Jin J."/>
            <person name="Gao L."/>
            <person name="Zheng W."/>
            <person name="Hao B."/>
            <person name="Liu S."/>
            <person name="Wang W."/>
            <person name="Yuan L."/>
            <person name="Cao M."/>
            <person name="McDermott J."/>
            <person name="Samudrala R."/>
            <person name="Wang J."/>
            <person name="Wong G.K."/>
            <person name="Yang H."/>
        </authorList>
    </citation>
    <scope>NUCLEOTIDE SEQUENCE [LARGE SCALE GENOMIC DNA]</scope>
</reference>
<sequence length="70" mass="8247">MLSKSIHRSILRCGLSIGWINPLAEQNLGSIWVLLSFIFPNFYCFYIDHRIKSNFLKVIMVLNLDFRKTN</sequence>
<protein>
    <submittedName>
        <fullName evidence="2">Uncharacterized protein</fullName>
    </submittedName>
</protein>
<dbReference type="AlphaFoldDB" id="A0A8J8XVX2"/>
<dbReference type="EMBL" id="CM000148">
    <property type="protein sequence ID" value="EEE51869.1"/>
    <property type="molecule type" value="Genomic_DNA"/>
</dbReference>
<reference evidence="2" key="2">
    <citation type="submission" date="2008-12" db="EMBL/GenBank/DDBJ databases">
        <title>Improved gene annotation of the rice (Oryza sativa) genomes.</title>
        <authorList>
            <person name="Wang J."/>
            <person name="Li R."/>
            <person name="Fan W."/>
            <person name="Huang Q."/>
            <person name="Zhang J."/>
            <person name="Zhou Y."/>
            <person name="Hu Y."/>
            <person name="Zi S."/>
            <person name="Li J."/>
            <person name="Ni P."/>
            <person name="Zheng H."/>
            <person name="Zhang Y."/>
            <person name="Zhao M."/>
            <person name="Hao Q."/>
            <person name="McDermott J."/>
            <person name="Samudrala R."/>
            <person name="Kristiansen K."/>
            <person name="Wong G.K.-S."/>
        </authorList>
    </citation>
    <scope>NUCLEOTIDE SEQUENCE</scope>
</reference>
<feature type="transmembrane region" description="Helical" evidence="1">
    <location>
        <begin position="29"/>
        <end position="47"/>
    </location>
</feature>
<dbReference type="HOGENOM" id="CLU_2762327_0_0_1"/>
<accession>A0A8J8XVX2</accession>
<keyword evidence="1" id="KW-0812">Transmembrane</keyword>
<dbReference type="Gramene" id="Os11t0223000-01">
    <property type="protein sequence ID" value="Os11t0223000-01"/>
    <property type="gene ID" value="Os11g0223000"/>
</dbReference>
<proteinExistence type="predicted"/>
<evidence type="ECO:0000313" key="2">
    <source>
        <dbReference type="EMBL" id="EEE51869.1"/>
    </source>
</evidence>
<dbReference type="Proteomes" id="UP000007752">
    <property type="component" value="Chromosome 11"/>
</dbReference>
<keyword evidence="1" id="KW-0472">Membrane</keyword>